<sequence length="562" mass="65494">MGKYNLLNESWIPVIENESLKNKKVSLIEIFENAEKYKGLAGDTKTQDFAMTRLLLAVLQTVFSRFDYDGKPHPGIILDEKFRQVEDVDEDYLEDDEYTNSLEETWKKLWSTKKFPEIVSDYLRMWEDHFYFLDDKYPFYQVRKEEIDGSKINKANPSSVSGKNINRMISESGNKVALFSPKYDKGKNKEILKEDEALRWLLTFQAYSGLSDKVIFGKEKYEIPNSKGWLFDIGGIYFEANNLFDTLVLNLILPNPIQEYIGIVEKPCWEFDSSETISNYLSYRDPDNLAELYTNWSRAIYIDNEKDFNDAFNFEIVKIPEINHLDAFLEPMTLWRLDTNGPEKDKFKPKKHNSGEALWRSFGTIANISEDNNEVKAPGLIEYVNKRKEEIGEYNLIIKSISMKDDGNATSWVPVDEVFDSLAIKEEVLTDIDKEGWVPLIDSEVNLAKKVVGGIYGYFISDLMTVRNDKSKDFKKQKVEELYYKLNEPFKDWLVSINKEDEKNKKIREWRVTLKSLVINEAREMVSQANTRDYRGIEKDGKIINIATIYNKFINILNKTIG</sequence>
<proteinExistence type="predicted"/>
<dbReference type="InterPro" id="IPR013381">
    <property type="entry name" value="CRISPR-assoc_prot_Cse1"/>
</dbReference>
<dbReference type="Proteomes" id="UP000748991">
    <property type="component" value="Unassembled WGS sequence"/>
</dbReference>
<name>A0A943XVL4_9FIRM</name>
<gene>
    <name evidence="1" type="ORF">KH327_06995</name>
</gene>
<dbReference type="EMBL" id="JAGZZP010000014">
    <property type="protein sequence ID" value="MBS6535560.1"/>
    <property type="molecule type" value="Genomic_DNA"/>
</dbReference>
<reference evidence="1" key="1">
    <citation type="submission" date="2021-02" db="EMBL/GenBank/DDBJ databases">
        <title>Infant gut strain persistence is associated with maternal origin, phylogeny, and functional potential including surface adhesion and iron acquisition.</title>
        <authorList>
            <person name="Lou Y.C."/>
        </authorList>
    </citation>
    <scope>NUCLEOTIDE SEQUENCE</scope>
    <source>
        <strain evidence="1">L3_060_052G1_dasL3_060_052G1_concoct_1</strain>
    </source>
</reference>
<dbReference type="Gene3D" id="1.10.132.100">
    <property type="match status" value="1"/>
</dbReference>
<comment type="caution">
    <text evidence="1">The sequence shown here is derived from an EMBL/GenBank/DDBJ whole genome shotgun (WGS) entry which is preliminary data.</text>
</comment>
<dbReference type="AlphaFoldDB" id="A0A943XVL4"/>
<accession>A0A943XVL4</accession>
<organism evidence="1 2">
    <name type="scientific">Peptoniphilus harei</name>
    <dbReference type="NCBI Taxonomy" id="54005"/>
    <lineage>
        <taxon>Bacteria</taxon>
        <taxon>Bacillati</taxon>
        <taxon>Bacillota</taxon>
        <taxon>Tissierellia</taxon>
        <taxon>Tissierellales</taxon>
        <taxon>Peptoniphilaceae</taxon>
        <taxon>Peptoniphilus</taxon>
    </lineage>
</organism>
<protein>
    <submittedName>
        <fullName evidence="1">Type I-E CRISPR-associated protein Cse1/CasA</fullName>
    </submittedName>
</protein>
<dbReference type="RefSeq" id="WP_278638196.1">
    <property type="nucleotide sequence ID" value="NZ_JAGZZP010000014.1"/>
</dbReference>
<dbReference type="Pfam" id="PF09481">
    <property type="entry name" value="CRISPR_Cse1"/>
    <property type="match status" value="1"/>
</dbReference>
<evidence type="ECO:0000313" key="2">
    <source>
        <dbReference type="Proteomes" id="UP000748991"/>
    </source>
</evidence>
<evidence type="ECO:0000313" key="1">
    <source>
        <dbReference type="EMBL" id="MBS6535560.1"/>
    </source>
</evidence>